<reference evidence="2" key="1">
    <citation type="journal article" date="2019" name="Int. J. Syst. Evol. Microbiol.">
        <title>The Global Catalogue of Microorganisms (GCM) 10K type strain sequencing project: providing services to taxonomists for standard genome sequencing and annotation.</title>
        <authorList>
            <consortium name="The Broad Institute Genomics Platform"/>
            <consortium name="The Broad Institute Genome Sequencing Center for Infectious Disease"/>
            <person name="Wu L."/>
            <person name="Ma J."/>
        </authorList>
    </citation>
    <scope>NUCLEOTIDE SEQUENCE [LARGE SCALE GENOMIC DNA]</scope>
    <source>
        <strain evidence="2">JCM 9377</strain>
    </source>
</reference>
<organism evidence="1 2">
    <name type="scientific">Actinocorallia longicatena</name>
    <dbReference type="NCBI Taxonomy" id="111803"/>
    <lineage>
        <taxon>Bacteria</taxon>
        <taxon>Bacillati</taxon>
        <taxon>Actinomycetota</taxon>
        <taxon>Actinomycetes</taxon>
        <taxon>Streptosporangiales</taxon>
        <taxon>Thermomonosporaceae</taxon>
        <taxon>Actinocorallia</taxon>
    </lineage>
</organism>
<keyword evidence="2" id="KW-1185">Reference proteome</keyword>
<protein>
    <recommendedName>
        <fullName evidence="3">DUF937 domain-containing protein</fullName>
    </recommendedName>
</protein>
<dbReference type="InterPro" id="IPR009282">
    <property type="entry name" value="DUF937"/>
</dbReference>
<sequence>MSDKLDDQIMGRLGDRQLGEIATLLGTDTETARSTVRTALPSIIEEIQVQEPPRQTVKGAAAVAGGGMIGGAVLTKALDPLARKLAQKTGLPHAQIKSVLAVLAPIAISVVGSQMRKRKAVPGKVEPEPGPETRL</sequence>
<dbReference type="RefSeq" id="WP_344836508.1">
    <property type="nucleotide sequence ID" value="NZ_BAAAUV010000026.1"/>
</dbReference>
<gene>
    <name evidence="1" type="ORF">GCM10010468_67470</name>
</gene>
<accession>A0ABP6QJM3</accession>
<evidence type="ECO:0000313" key="1">
    <source>
        <dbReference type="EMBL" id="GAA3234393.1"/>
    </source>
</evidence>
<evidence type="ECO:0000313" key="2">
    <source>
        <dbReference type="Proteomes" id="UP001501237"/>
    </source>
</evidence>
<proteinExistence type="predicted"/>
<dbReference type="EMBL" id="BAAAUV010000026">
    <property type="protein sequence ID" value="GAA3234393.1"/>
    <property type="molecule type" value="Genomic_DNA"/>
</dbReference>
<name>A0ABP6QJM3_9ACTN</name>
<evidence type="ECO:0008006" key="3">
    <source>
        <dbReference type="Google" id="ProtNLM"/>
    </source>
</evidence>
<dbReference type="Proteomes" id="UP001501237">
    <property type="component" value="Unassembled WGS sequence"/>
</dbReference>
<dbReference type="Pfam" id="PF06078">
    <property type="entry name" value="DUF937"/>
    <property type="match status" value="2"/>
</dbReference>
<comment type="caution">
    <text evidence="1">The sequence shown here is derived from an EMBL/GenBank/DDBJ whole genome shotgun (WGS) entry which is preliminary data.</text>
</comment>